<keyword evidence="5 6" id="KW-0472">Membrane</keyword>
<proteinExistence type="predicted"/>
<organism evidence="8 9">
    <name type="scientific">Bullifex porci</name>
    <dbReference type="NCBI Taxonomy" id="2606638"/>
    <lineage>
        <taxon>Bacteria</taxon>
        <taxon>Pseudomonadati</taxon>
        <taxon>Spirochaetota</taxon>
        <taxon>Spirochaetia</taxon>
        <taxon>Spirochaetales</taxon>
        <taxon>Spirochaetaceae</taxon>
        <taxon>Bullifex</taxon>
    </lineage>
</organism>
<keyword evidence="2" id="KW-1003">Cell membrane</keyword>
<keyword evidence="9" id="KW-1185">Reference proteome</keyword>
<feature type="domain" description="Na+/H+ antiporter NhaC-like C-terminal" evidence="7">
    <location>
        <begin position="152"/>
        <end position="450"/>
    </location>
</feature>
<accession>A0A7X2TR12</accession>
<evidence type="ECO:0000259" key="7">
    <source>
        <dbReference type="Pfam" id="PF03553"/>
    </source>
</evidence>
<sequence length="452" mass="49383">MNTGLIALIIVLAIIVTSVLTKRCTESLIIGSMIAAFFLWGPKSFLANWASMLQREVSENVWIILVCGLFGSLIVLLRASKGSFGFSKVVTKICNTQRKTMLMSFLMGIVIFVDDYLNVLSIGVCIKNVYDDRKLPRESLAYLLDATGAPVCVLLPFSTWAAFYASLFFEEESVQALGYPTGMHTYIHAIPFFFYPMFCLLIVFLFAVGAMPKLGAMKKAFQRVETTGKVYSDASRKYNHEESKGFEEDGNIWDFVIPMVVLVAVSILAKNLLMAVIVSLCVCFILYVPRKVVTLDDFLNRVIKGFAEMLPVLFLLIVSFVLVGICDKMNMTAFVLDVFTPLLKGAFFPMTAFILVSSLCFATGSLWGMSAIVAPILFPVGAAIGANPLLIMAAIVSGGAFGSHACFYTDATLLSSQASGIDNLEHAISQLPYVSIGAALTCISFLICGFMI</sequence>
<dbReference type="PANTHER" id="PTHR43478">
    <property type="entry name" value="NA+/H+ ANTIPORTER-RELATED"/>
    <property type="match status" value="1"/>
</dbReference>
<reference evidence="8 9" key="1">
    <citation type="submission" date="2019-08" db="EMBL/GenBank/DDBJ databases">
        <title>In-depth cultivation of the pig gut microbiome towards novel bacterial diversity and tailored functional studies.</title>
        <authorList>
            <person name="Wylensek D."/>
            <person name="Hitch T.C.A."/>
            <person name="Clavel T."/>
        </authorList>
    </citation>
    <scope>NUCLEOTIDE SEQUENCE [LARGE SCALE GENOMIC DNA]</scope>
    <source>
        <strain evidence="8 9">NM-380-WT-3C1</strain>
    </source>
</reference>
<keyword evidence="3 6" id="KW-0812">Transmembrane</keyword>
<dbReference type="EMBL" id="VUNN01000024">
    <property type="protein sequence ID" value="MSU07054.1"/>
    <property type="molecule type" value="Genomic_DNA"/>
</dbReference>
<feature type="transmembrane region" description="Helical" evidence="6">
    <location>
        <begin position="61"/>
        <end position="80"/>
    </location>
</feature>
<evidence type="ECO:0000256" key="4">
    <source>
        <dbReference type="ARBA" id="ARBA00022989"/>
    </source>
</evidence>
<dbReference type="GO" id="GO:0005886">
    <property type="term" value="C:plasma membrane"/>
    <property type="evidence" value="ECO:0007669"/>
    <property type="project" value="UniProtKB-SubCell"/>
</dbReference>
<dbReference type="Pfam" id="PF03553">
    <property type="entry name" value="Na_H_antiporter"/>
    <property type="match status" value="1"/>
</dbReference>
<feature type="transmembrane region" description="Helical" evidence="6">
    <location>
        <begin position="305"/>
        <end position="325"/>
    </location>
</feature>
<evidence type="ECO:0000256" key="1">
    <source>
        <dbReference type="ARBA" id="ARBA00004651"/>
    </source>
</evidence>
<dbReference type="PANTHER" id="PTHR43478:SF1">
    <property type="entry name" value="NA+_H+ ANTIPORTER NHAC-LIKE C-TERMINAL DOMAIN-CONTAINING PROTEIN"/>
    <property type="match status" value="1"/>
</dbReference>
<evidence type="ECO:0000256" key="5">
    <source>
        <dbReference type="ARBA" id="ARBA00023136"/>
    </source>
</evidence>
<evidence type="ECO:0000256" key="6">
    <source>
        <dbReference type="SAM" id="Phobius"/>
    </source>
</evidence>
<dbReference type="InterPro" id="IPR018461">
    <property type="entry name" value="Na/H_Antiport_NhaC-like_C"/>
</dbReference>
<feature type="transmembrane region" description="Helical" evidence="6">
    <location>
        <begin position="185"/>
        <end position="209"/>
    </location>
</feature>
<feature type="transmembrane region" description="Helical" evidence="6">
    <location>
        <begin position="431"/>
        <end position="451"/>
    </location>
</feature>
<evidence type="ECO:0000313" key="9">
    <source>
        <dbReference type="Proteomes" id="UP000460549"/>
    </source>
</evidence>
<name>A0A7X2TR12_9SPIO</name>
<evidence type="ECO:0000313" key="8">
    <source>
        <dbReference type="EMBL" id="MSU07054.1"/>
    </source>
</evidence>
<feature type="transmembrane region" description="Helical" evidence="6">
    <location>
        <begin position="275"/>
        <end position="293"/>
    </location>
</feature>
<dbReference type="Proteomes" id="UP000460549">
    <property type="component" value="Unassembled WGS sequence"/>
</dbReference>
<dbReference type="AlphaFoldDB" id="A0A7X2TR12"/>
<feature type="transmembrane region" description="Helical" evidence="6">
    <location>
        <begin position="31"/>
        <end position="49"/>
    </location>
</feature>
<feature type="transmembrane region" description="Helical" evidence="6">
    <location>
        <begin position="100"/>
        <end position="119"/>
    </location>
</feature>
<comment type="subcellular location">
    <subcellularLocation>
        <location evidence="1">Cell membrane</location>
        <topology evidence="1">Multi-pass membrane protein</topology>
    </subcellularLocation>
</comment>
<gene>
    <name evidence="8" type="ORF">FYJ80_09790</name>
</gene>
<dbReference type="RefSeq" id="WP_154426439.1">
    <property type="nucleotide sequence ID" value="NZ_VUNN01000024.1"/>
</dbReference>
<evidence type="ECO:0000256" key="2">
    <source>
        <dbReference type="ARBA" id="ARBA00022475"/>
    </source>
</evidence>
<comment type="caution">
    <text evidence="8">The sequence shown here is derived from an EMBL/GenBank/DDBJ whole genome shotgun (WGS) entry which is preliminary data.</text>
</comment>
<keyword evidence="4 6" id="KW-1133">Transmembrane helix</keyword>
<evidence type="ECO:0000256" key="3">
    <source>
        <dbReference type="ARBA" id="ARBA00022692"/>
    </source>
</evidence>
<protein>
    <recommendedName>
        <fullName evidence="7">Na+/H+ antiporter NhaC-like C-terminal domain-containing protein</fullName>
    </recommendedName>
</protein>
<feature type="transmembrane region" description="Helical" evidence="6">
    <location>
        <begin position="345"/>
        <end position="378"/>
    </location>
</feature>
<feature type="transmembrane region" description="Helical" evidence="6">
    <location>
        <begin position="140"/>
        <end position="165"/>
    </location>
</feature>